<sequence length="99" mass="10779">MIVTSPSSHGLATLHVVAEGTGVNNGKEDFVPGHRGFPGFHPTAYTRHTVGGLPAIRSPVRPRRRTGRPRPVSHVQLRRFIVTHTAICARLLKPSLVSM</sequence>
<reference evidence="3" key="1">
    <citation type="submission" date="2017-06" db="EMBL/GenBank/DDBJ databases">
        <authorList>
            <person name="Varghese N."/>
            <person name="Submissions S."/>
        </authorList>
    </citation>
    <scope>NUCLEOTIDE SEQUENCE [LARGE SCALE GENOMIC DNA]</scope>
    <source>
        <strain evidence="3">DSM 45207</strain>
    </source>
</reference>
<keyword evidence="3" id="KW-1185">Reference proteome</keyword>
<organism evidence="2 3">
    <name type="scientific">Haloechinothrix alba</name>
    <dbReference type="NCBI Taxonomy" id="664784"/>
    <lineage>
        <taxon>Bacteria</taxon>
        <taxon>Bacillati</taxon>
        <taxon>Actinomycetota</taxon>
        <taxon>Actinomycetes</taxon>
        <taxon>Pseudonocardiales</taxon>
        <taxon>Pseudonocardiaceae</taxon>
        <taxon>Haloechinothrix</taxon>
    </lineage>
</organism>
<dbReference type="Proteomes" id="UP000198348">
    <property type="component" value="Unassembled WGS sequence"/>
</dbReference>
<name>A0A238VDY3_9PSEU</name>
<dbReference type="EMBL" id="FZNW01000002">
    <property type="protein sequence ID" value="SNR32456.1"/>
    <property type="molecule type" value="Genomic_DNA"/>
</dbReference>
<proteinExistence type="predicted"/>
<dbReference type="AlphaFoldDB" id="A0A238VDY3"/>
<accession>A0A238VDY3</accession>
<gene>
    <name evidence="2" type="ORF">SAMN06265360_102117</name>
</gene>
<evidence type="ECO:0000313" key="3">
    <source>
        <dbReference type="Proteomes" id="UP000198348"/>
    </source>
</evidence>
<evidence type="ECO:0000313" key="2">
    <source>
        <dbReference type="EMBL" id="SNR32456.1"/>
    </source>
</evidence>
<feature type="region of interest" description="Disordered" evidence="1">
    <location>
        <begin position="53"/>
        <end position="72"/>
    </location>
</feature>
<protein>
    <submittedName>
        <fullName evidence="2">Uncharacterized protein</fullName>
    </submittedName>
</protein>
<evidence type="ECO:0000256" key="1">
    <source>
        <dbReference type="SAM" id="MobiDB-lite"/>
    </source>
</evidence>